<dbReference type="GO" id="GO:0015385">
    <property type="term" value="F:sodium:proton antiporter activity"/>
    <property type="evidence" value="ECO:0007669"/>
    <property type="project" value="TreeGrafter"/>
</dbReference>
<feature type="transmembrane region" description="Helical" evidence="6">
    <location>
        <begin position="12"/>
        <end position="34"/>
    </location>
</feature>
<feature type="transmembrane region" description="Helical" evidence="6">
    <location>
        <begin position="146"/>
        <end position="165"/>
    </location>
</feature>
<dbReference type="Pfam" id="PF01699">
    <property type="entry name" value="Na_Ca_ex"/>
    <property type="match status" value="2"/>
</dbReference>
<dbReference type="PANTHER" id="PTHR37958">
    <property type="entry name" value="SODIUM-POTASSIUM/PROTON ANTIPORTER CHAA"/>
    <property type="match status" value="1"/>
</dbReference>
<dbReference type="InterPro" id="IPR004837">
    <property type="entry name" value="NaCa_Exmemb"/>
</dbReference>
<keyword evidence="9" id="KW-1185">Reference proteome</keyword>
<feature type="transmembrane region" description="Helical" evidence="6">
    <location>
        <begin position="177"/>
        <end position="196"/>
    </location>
</feature>
<feature type="transmembrane region" description="Helical" evidence="6">
    <location>
        <begin position="288"/>
        <end position="311"/>
    </location>
</feature>
<dbReference type="AlphaFoldDB" id="A0A7J5BZT9"/>
<evidence type="ECO:0000256" key="4">
    <source>
        <dbReference type="ARBA" id="ARBA00023136"/>
    </source>
</evidence>
<sequence length="398" mass="41342">MTSTARPSRELVLTHTAVIRLVLAWGASIALMATRDVLHSGLPGPLLVAVLGLTVAIVVVAAFGVVHEAEQLAHRLGDPYGSLVLTLSIVLIEVVLISSVMLGPGEHDTIARDSVLAVMMIILNLVIGIALLMAGRRGPAPAHNRTGTSVYVGMIALFGTLAFVMPAVTGTTGSYTSAQEIPIVLVTLVSYAWFLIRQTGRQAPDFTDPTSPATTPTTSAPTTTGRSAADTTATSARTPVGTVLREHRTELLARTLLLVATMIPIVLMSHDLAGLLDDGLGRVGAPVALAGILIAIIVFTPESITAIRAALRGETQRVVNLCLGAFVSTVGLTIPAVLVIGLVTDQKVVLAPTAPHLVLVVTTVVTTAITFAAPRVTASHGALHLALFAVYVVTVFTT</sequence>
<evidence type="ECO:0000256" key="3">
    <source>
        <dbReference type="ARBA" id="ARBA00022989"/>
    </source>
</evidence>
<feature type="region of interest" description="Disordered" evidence="5">
    <location>
        <begin position="204"/>
        <end position="240"/>
    </location>
</feature>
<dbReference type="GO" id="GO:0005886">
    <property type="term" value="C:plasma membrane"/>
    <property type="evidence" value="ECO:0007669"/>
    <property type="project" value="TreeGrafter"/>
</dbReference>
<comment type="caution">
    <text evidence="8">The sequence shown here is derived from an EMBL/GenBank/DDBJ whole genome shotgun (WGS) entry which is preliminary data.</text>
</comment>
<evidence type="ECO:0000256" key="2">
    <source>
        <dbReference type="ARBA" id="ARBA00022692"/>
    </source>
</evidence>
<evidence type="ECO:0000313" key="8">
    <source>
        <dbReference type="EMBL" id="KAB1660162.1"/>
    </source>
</evidence>
<dbReference type="GO" id="GO:0015386">
    <property type="term" value="F:potassium:proton antiporter activity"/>
    <property type="evidence" value="ECO:0007669"/>
    <property type="project" value="TreeGrafter"/>
</dbReference>
<keyword evidence="3 6" id="KW-1133">Transmembrane helix</keyword>
<name>A0A7J5BZT9_9MICO</name>
<proteinExistence type="predicted"/>
<comment type="subcellular location">
    <subcellularLocation>
        <location evidence="1">Membrane</location>
        <topology evidence="1">Multi-pass membrane protein</topology>
    </subcellularLocation>
</comment>
<evidence type="ECO:0000256" key="1">
    <source>
        <dbReference type="ARBA" id="ARBA00004141"/>
    </source>
</evidence>
<keyword evidence="4 6" id="KW-0472">Membrane</keyword>
<feature type="transmembrane region" description="Helical" evidence="6">
    <location>
        <begin position="354"/>
        <end position="373"/>
    </location>
</feature>
<dbReference type="Proteomes" id="UP000467240">
    <property type="component" value="Unassembled WGS sequence"/>
</dbReference>
<feature type="domain" description="Sodium/calcium exchanger membrane region" evidence="7">
    <location>
        <begin position="47"/>
        <end position="199"/>
    </location>
</feature>
<dbReference type="EMBL" id="WBJZ01000004">
    <property type="protein sequence ID" value="KAB1660162.1"/>
    <property type="molecule type" value="Genomic_DNA"/>
</dbReference>
<feature type="transmembrane region" description="Helical" evidence="6">
    <location>
        <begin position="251"/>
        <end position="268"/>
    </location>
</feature>
<gene>
    <name evidence="8" type="ORF">F8O01_04365</name>
</gene>
<accession>A0A7J5BZT9</accession>
<feature type="transmembrane region" description="Helical" evidence="6">
    <location>
        <begin position="114"/>
        <end position="134"/>
    </location>
</feature>
<feature type="transmembrane region" description="Helical" evidence="6">
    <location>
        <begin position="46"/>
        <end position="67"/>
    </location>
</feature>
<dbReference type="PANTHER" id="PTHR37958:SF1">
    <property type="entry name" value="SODIUM-POTASSIUM_PROTON ANTIPORTER CHAA"/>
    <property type="match status" value="1"/>
</dbReference>
<feature type="transmembrane region" description="Helical" evidence="6">
    <location>
        <begin position="380"/>
        <end position="397"/>
    </location>
</feature>
<organism evidence="8 9">
    <name type="scientific">Pseudoclavibacter chungangensis</name>
    <dbReference type="NCBI Taxonomy" id="587635"/>
    <lineage>
        <taxon>Bacteria</taxon>
        <taxon>Bacillati</taxon>
        <taxon>Actinomycetota</taxon>
        <taxon>Actinomycetes</taxon>
        <taxon>Micrococcales</taxon>
        <taxon>Microbacteriaceae</taxon>
        <taxon>Pseudoclavibacter</taxon>
    </lineage>
</organism>
<dbReference type="RefSeq" id="WP_158039658.1">
    <property type="nucleotide sequence ID" value="NZ_JACCFV010000001.1"/>
</dbReference>
<protein>
    <submittedName>
        <fullName evidence="8">Calcium:proton antiporter</fullName>
    </submittedName>
</protein>
<evidence type="ECO:0000313" key="9">
    <source>
        <dbReference type="Proteomes" id="UP000467240"/>
    </source>
</evidence>
<feature type="domain" description="Sodium/calcium exchanger membrane region" evidence="7">
    <location>
        <begin position="256"/>
        <end position="396"/>
    </location>
</feature>
<evidence type="ECO:0000259" key="7">
    <source>
        <dbReference type="Pfam" id="PF01699"/>
    </source>
</evidence>
<dbReference type="InterPro" id="IPR052946">
    <property type="entry name" value="Alkaline_pH_Ca-Antiporter"/>
</dbReference>
<keyword evidence="2 6" id="KW-0812">Transmembrane</keyword>
<evidence type="ECO:0000256" key="6">
    <source>
        <dbReference type="SAM" id="Phobius"/>
    </source>
</evidence>
<feature type="transmembrane region" description="Helical" evidence="6">
    <location>
        <begin position="79"/>
        <end position="102"/>
    </location>
</feature>
<feature type="transmembrane region" description="Helical" evidence="6">
    <location>
        <begin position="318"/>
        <end position="342"/>
    </location>
</feature>
<dbReference type="OrthoDB" id="3531445at2"/>
<feature type="compositionally biased region" description="Low complexity" evidence="5">
    <location>
        <begin position="204"/>
        <end position="238"/>
    </location>
</feature>
<evidence type="ECO:0000256" key="5">
    <source>
        <dbReference type="SAM" id="MobiDB-lite"/>
    </source>
</evidence>
<reference evidence="8 9" key="1">
    <citation type="submission" date="2019-09" db="EMBL/GenBank/DDBJ databases">
        <title>Phylogeny of genus Pseudoclavibacter and closely related genus.</title>
        <authorList>
            <person name="Li Y."/>
        </authorList>
    </citation>
    <scope>NUCLEOTIDE SEQUENCE [LARGE SCALE GENOMIC DNA]</scope>
    <source>
        <strain evidence="8 9">DSM 23821</strain>
    </source>
</reference>